<evidence type="ECO:0000313" key="2">
    <source>
        <dbReference type="EMBL" id="JAT62436.1"/>
    </source>
</evidence>
<feature type="region of interest" description="Disordered" evidence="1">
    <location>
        <begin position="1"/>
        <end position="403"/>
    </location>
</feature>
<sequence length="403" mass="41288">TSGTLEYPRLGKLFPNRRPEDGGDHHGDASGGHRGRGESCRPLPVQGDGPPPSHGGARQAPRLPGLPRPDPRPRPPPRHRLLRRLPLPRLRRPPFHLLPPPPSGPPLPPAVPRPRRHGLRARPAHQPRPPPPPPLLPAAARPRPRRLLYARRRRRPRDPTPDLPLLHHRRRLPLCAAPPAVGPRRRHRQLPGPRRVPDPIPGGPPGAGEPPAGAPAGSGGRGLRGAPLPIPPRGGSGRDRRQHVRGAGAGGDPGHPGGPLPPPGGSHAADLLRRAGDVIGGRGGGRRDWVPGVAGRAAPGERGVPLLRQHGPLLRGAAQGDRHRAGGQRLPVPLGGAEPAGRTRPGPGPGPGGGAAAGGVPPAHGGTRDGGAVVGAADGGAGARGGGGGRDPPRVELGAGGRG</sequence>
<feature type="compositionally biased region" description="Basic residues" evidence="1">
    <location>
        <begin position="142"/>
        <end position="156"/>
    </location>
</feature>
<proteinExistence type="predicted"/>
<gene>
    <name evidence="2" type="ORF">g.14704</name>
</gene>
<feature type="compositionally biased region" description="Gly residues" evidence="1">
    <location>
        <begin position="368"/>
        <end position="390"/>
    </location>
</feature>
<feature type="compositionally biased region" description="Pro residues" evidence="1">
    <location>
        <begin position="198"/>
        <end position="208"/>
    </location>
</feature>
<reference evidence="2" key="1">
    <citation type="submission" date="2015-07" db="EMBL/GenBank/DDBJ databases">
        <title>Transcriptome Assembly of Anthurium amnicola.</title>
        <authorList>
            <person name="Suzuki J."/>
        </authorList>
    </citation>
    <scope>NUCLEOTIDE SEQUENCE</scope>
</reference>
<feature type="compositionally biased region" description="Low complexity" evidence="1">
    <location>
        <begin position="358"/>
        <end position="367"/>
    </location>
</feature>
<evidence type="ECO:0000256" key="1">
    <source>
        <dbReference type="SAM" id="MobiDB-lite"/>
    </source>
</evidence>
<feature type="non-terminal residue" evidence="2">
    <location>
        <position position="403"/>
    </location>
</feature>
<dbReference type="EMBL" id="GDJX01005500">
    <property type="protein sequence ID" value="JAT62436.1"/>
    <property type="molecule type" value="Transcribed_RNA"/>
</dbReference>
<feature type="compositionally biased region" description="Pro residues" evidence="1">
    <location>
        <begin position="126"/>
        <end position="136"/>
    </location>
</feature>
<accession>A0A1D1Z6D7</accession>
<feature type="compositionally biased region" description="Pro residues" evidence="1">
    <location>
        <begin position="96"/>
        <end position="112"/>
    </location>
</feature>
<feature type="compositionally biased region" description="Basic and acidic residues" evidence="1">
    <location>
        <begin position="17"/>
        <end position="28"/>
    </location>
</feature>
<feature type="compositionally biased region" description="Basic residues" evidence="1">
    <location>
        <begin position="113"/>
        <end position="125"/>
    </location>
</feature>
<feature type="non-terminal residue" evidence="2">
    <location>
        <position position="1"/>
    </location>
</feature>
<name>A0A1D1Z6D7_9ARAE</name>
<organism evidence="2">
    <name type="scientific">Anthurium amnicola</name>
    <dbReference type="NCBI Taxonomy" id="1678845"/>
    <lineage>
        <taxon>Eukaryota</taxon>
        <taxon>Viridiplantae</taxon>
        <taxon>Streptophyta</taxon>
        <taxon>Embryophyta</taxon>
        <taxon>Tracheophyta</taxon>
        <taxon>Spermatophyta</taxon>
        <taxon>Magnoliopsida</taxon>
        <taxon>Liliopsida</taxon>
        <taxon>Araceae</taxon>
        <taxon>Pothoideae</taxon>
        <taxon>Potheae</taxon>
        <taxon>Anthurium</taxon>
    </lineage>
</organism>
<protein>
    <submittedName>
        <fullName evidence="2">Uncharacterized protein</fullName>
    </submittedName>
</protein>
<dbReference type="AlphaFoldDB" id="A0A1D1Z6D7"/>
<feature type="compositionally biased region" description="Low complexity" evidence="1">
    <location>
        <begin position="335"/>
        <end position="345"/>
    </location>
</feature>